<comment type="caution">
    <text evidence="7">The sequence shown here is derived from an EMBL/GenBank/DDBJ whole genome shotgun (WGS) entry which is preliminary data.</text>
</comment>
<dbReference type="PANTHER" id="PTHR43133:SF32">
    <property type="entry name" value="BLR3042 PROTEIN"/>
    <property type="match status" value="1"/>
</dbReference>
<dbReference type="InterPro" id="IPR013324">
    <property type="entry name" value="RNA_pol_sigma_r3/r4-like"/>
</dbReference>
<reference evidence="7 8" key="1">
    <citation type="submission" date="2023-01" db="EMBL/GenBank/DDBJ databases">
        <title>Pseudomonas SA3-5T sp. nov., isolated from tidal flat sediment.</title>
        <authorList>
            <person name="Kim H.S."/>
            <person name="Kim J.-S."/>
            <person name="Suh M.K."/>
            <person name="Eom M.K."/>
            <person name="Lee J.-S."/>
        </authorList>
    </citation>
    <scope>NUCLEOTIDE SEQUENCE [LARGE SCALE GENOMIC DNA]</scope>
    <source>
        <strain evidence="7 8">SA3-5</strain>
    </source>
</reference>
<dbReference type="InterPro" id="IPR007627">
    <property type="entry name" value="RNA_pol_sigma70_r2"/>
</dbReference>
<dbReference type="CDD" id="cd06171">
    <property type="entry name" value="Sigma70_r4"/>
    <property type="match status" value="1"/>
</dbReference>
<dbReference type="Pfam" id="PF08281">
    <property type="entry name" value="Sigma70_r4_2"/>
    <property type="match status" value="1"/>
</dbReference>
<keyword evidence="3" id="KW-0731">Sigma factor</keyword>
<evidence type="ECO:0000256" key="1">
    <source>
        <dbReference type="ARBA" id="ARBA00010641"/>
    </source>
</evidence>
<accession>A0ABT4XAH8</accession>
<dbReference type="InterPro" id="IPR014284">
    <property type="entry name" value="RNA_pol_sigma-70_dom"/>
</dbReference>
<keyword evidence="4" id="KW-0804">Transcription</keyword>
<dbReference type="SUPFAM" id="SSF88659">
    <property type="entry name" value="Sigma3 and sigma4 domains of RNA polymerase sigma factors"/>
    <property type="match status" value="1"/>
</dbReference>
<evidence type="ECO:0000259" key="5">
    <source>
        <dbReference type="Pfam" id="PF04542"/>
    </source>
</evidence>
<dbReference type="Proteomes" id="UP001212042">
    <property type="component" value="Unassembled WGS sequence"/>
</dbReference>
<dbReference type="RefSeq" id="WP_271346270.1">
    <property type="nucleotide sequence ID" value="NZ_JAQJZJ010000001.1"/>
</dbReference>
<evidence type="ECO:0000313" key="8">
    <source>
        <dbReference type="Proteomes" id="UP001212042"/>
    </source>
</evidence>
<dbReference type="InterPro" id="IPR039425">
    <property type="entry name" value="RNA_pol_sigma-70-like"/>
</dbReference>
<evidence type="ECO:0000313" key="7">
    <source>
        <dbReference type="EMBL" id="MDA7085354.1"/>
    </source>
</evidence>
<keyword evidence="8" id="KW-1185">Reference proteome</keyword>
<protein>
    <submittedName>
        <fullName evidence="7">Sigma-70 family RNA polymerase sigma factor</fullName>
    </submittedName>
</protein>
<gene>
    <name evidence="7" type="ORF">PH586_02975</name>
</gene>
<keyword evidence="2" id="KW-0805">Transcription regulation</keyword>
<dbReference type="Gene3D" id="1.10.1740.10">
    <property type="match status" value="1"/>
</dbReference>
<evidence type="ECO:0000256" key="3">
    <source>
        <dbReference type="ARBA" id="ARBA00023082"/>
    </source>
</evidence>
<evidence type="ECO:0000259" key="6">
    <source>
        <dbReference type="Pfam" id="PF08281"/>
    </source>
</evidence>
<evidence type="ECO:0000256" key="2">
    <source>
        <dbReference type="ARBA" id="ARBA00023015"/>
    </source>
</evidence>
<feature type="domain" description="RNA polymerase sigma-70 region 2" evidence="5">
    <location>
        <begin position="24"/>
        <end position="90"/>
    </location>
</feature>
<name>A0ABT4XAH8_9PSED</name>
<dbReference type="SUPFAM" id="SSF88946">
    <property type="entry name" value="Sigma2 domain of RNA polymerase sigma factors"/>
    <property type="match status" value="1"/>
</dbReference>
<dbReference type="InterPro" id="IPR036388">
    <property type="entry name" value="WH-like_DNA-bd_sf"/>
</dbReference>
<dbReference type="Gene3D" id="1.10.10.10">
    <property type="entry name" value="Winged helix-like DNA-binding domain superfamily/Winged helix DNA-binding domain"/>
    <property type="match status" value="1"/>
</dbReference>
<evidence type="ECO:0000256" key="4">
    <source>
        <dbReference type="ARBA" id="ARBA00023163"/>
    </source>
</evidence>
<dbReference type="PANTHER" id="PTHR43133">
    <property type="entry name" value="RNA POLYMERASE ECF-TYPE SIGMA FACTO"/>
    <property type="match status" value="1"/>
</dbReference>
<comment type="similarity">
    <text evidence="1">Belongs to the sigma-70 factor family. ECF subfamily.</text>
</comment>
<dbReference type="EMBL" id="JAQJZJ010000001">
    <property type="protein sequence ID" value="MDA7085354.1"/>
    <property type="molecule type" value="Genomic_DNA"/>
</dbReference>
<dbReference type="NCBIfam" id="TIGR02937">
    <property type="entry name" value="sigma70-ECF"/>
    <property type="match status" value="1"/>
</dbReference>
<dbReference type="InterPro" id="IPR013325">
    <property type="entry name" value="RNA_pol_sigma_r2"/>
</dbReference>
<feature type="domain" description="RNA polymerase sigma factor 70 region 4 type 2" evidence="6">
    <location>
        <begin position="122"/>
        <end position="173"/>
    </location>
</feature>
<proteinExistence type="inferred from homology"/>
<sequence length="185" mass="21080">MTEATDEQLLQRIAGGDQAALRVFYERFHGAVYQFSLRTLNNAADAADVLNLVMLEVWQKAGSFAGQSQVRTWLFSITRNKSVDLLRRKRPSEPFDEAVLEADAEDHCEHFAGLQLKQQGAQVRHCLDKLKDSHRQVVYLTFFEDMAYPDIAEVMSIPLGTVKTRMLHAKQQLLQCLGRLLRMDA</sequence>
<organism evidence="7 8">
    <name type="scientific">Pseudomonas aestuarii</name>
    <dbReference type="NCBI Taxonomy" id="3018340"/>
    <lineage>
        <taxon>Bacteria</taxon>
        <taxon>Pseudomonadati</taxon>
        <taxon>Pseudomonadota</taxon>
        <taxon>Gammaproteobacteria</taxon>
        <taxon>Pseudomonadales</taxon>
        <taxon>Pseudomonadaceae</taxon>
        <taxon>Pseudomonas</taxon>
    </lineage>
</organism>
<dbReference type="InterPro" id="IPR013249">
    <property type="entry name" value="RNA_pol_sigma70_r4_t2"/>
</dbReference>
<dbReference type="Pfam" id="PF04542">
    <property type="entry name" value="Sigma70_r2"/>
    <property type="match status" value="1"/>
</dbReference>